<reference evidence="1 2" key="2">
    <citation type="submission" date="2018-11" db="EMBL/GenBank/DDBJ databases">
        <authorList>
            <consortium name="Pathogen Informatics"/>
        </authorList>
    </citation>
    <scope>NUCLEOTIDE SEQUENCE [LARGE SCALE GENOMIC DNA]</scope>
    <source>
        <strain evidence="1 2">Egypt</strain>
    </source>
</reference>
<accession>A0A183BFK7</accession>
<dbReference type="OrthoDB" id="10056300at2759"/>
<sequence length="87" mass="9982">MEVDDEPIFMYRSVIPYSQREGVLKAIEKMERDGVITRVASNVWATPIVEVIKSDGKIPPIDYVYRLTLNSRLIKFAATTMEPEDFS</sequence>
<dbReference type="SUPFAM" id="SSF56672">
    <property type="entry name" value="DNA/RNA polymerases"/>
    <property type="match status" value="1"/>
</dbReference>
<evidence type="ECO:0000313" key="2">
    <source>
        <dbReference type="Proteomes" id="UP000272942"/>
    </source>
</evidence>
<evidence type="ECO:0000313" key="1">
    <source>
        <dbReference type="EMBL" id="VDP95384.1"/>
    </source>
</evidence>
<dbReference type="InterPro" id="IPR043502">
    <property type="entry name" value="DNA/RNA_pol_sf"/>
</dbReference>
<name>A0A183BFK7_9TREM</name>
<organism evidence="3">
    <name type="scientific">Echinostoma caproni</name>
    <dbReference type="NCBI Taxonomy" id="27848"/>
    <lineage>
        <taxon>Eukaryota</taxon>
        <taxon>Metazoa</taxon>
        <taxon>Spiralia</taxon>
        <taxon>Lophotrochozoa</taxon>
        <taxon>Platyhelminthes</taxon>
        <taxon>Trematoda</taxon>
        <taxon>Digenea</taxon>
        <taxon>Plagiorchiida</taxon>
        <taxon>Echinostomata</taxon>
        <taxon>Echinostomatoidea</taxon>
        <taxon>Echinostomatidae</taxon>
        <taxon>Echinostoma</taxon>
    </lineage>
</organism>
<proteinExistence type="predicted"/>
<dbReference type="Gene3D" id="3.10.10.10">
    <property type="entry name" value="HIV Type 1 Reverse Transcriptase, subunit A, domain 1"/>
    <property type="match status" value="1"/>
</dbReference>
<protein>
    <submittedName>
        <fullName evidence="3">Recombinase domain-containing protein</fullName>
    </submittedName>
</protein>
<gene>
    <name evidence="1" type="ORF">ECPE_LOCUS17992</name>
</gene>
<evidence type="ECO:0000313" key="3">
    <source>
        <dbReference type="WBParaSite" id="ECPE_0001803801-mRNA-1"/>
    </source>
</evidence>
<dbReference type="WBParaSite" id="ECPE_0001803801-mRNA-1">
    <property type="protein sequence ID" value="ECPE_0001803801-mRNA-1"/>
    <property type="gene ID" value="ECPE_0001803801"/>
</dbReference>
<dbReference type="EMBL" id="UZAN01073523">
    <property type="protein sequence ID" value="VDP95384.1"/>
    <property type="molecule type" value="Genomic_DNA"/>
</dbReference>
<keyword evidence="2" id="KW-1185">Reference proteome</keyword>
<dbReference type="Proteomes" id="UP000272942">
    <property type="component" value="Unassembled WGS sequence"/>
</dbReference>
<reference evidence="3" key="1">
    <citation type="submission" date="2016-06" db="UniProtKB">
        <authorList>
            <consortium name="WormBaseParasite"/>
        </authorList>
    </citation>
    <scope>IDENTIFICATION</scope>
</reference>
<dbReference type="AlphaFoldDB" id="A0A183BFK7"/>